<dbReference type="CDD" id="cd10229">
    <property type="entry name" value="ASKHA_NBD_HSP70_HSPA12"/>
    <property type="match status" value="1"/>
</dbReference>
<proteinExistence type="predicted"/>
<accession>A0A9N9GEA0</accession>
<sequence length="932" mass="106583">MWGSSDLPDIAREDIRVVVGIDFGTTFSGFAYANKKNPDVIETHETWPEQKGVLKTPTVLQYDSAWTVTQWGSPALATRPNRKRMQNQHDKRPVELFKLHLGNMKENEKPPLPAGLDFKKAITDYLKELKKLMTEALITRWPGLDFNRHVLKIMTVPAEYDERARYAMRMCSYQAGMIDTVNSDLLQFTSEPEAAAIYCMRVLKEHDLKEGSTFLIVDCGGGTVDLTMRTLQPAGRLKEVTERTGDFCGGSYVDAEFLKFLSRKVGESAVELLKKNHYTQLQYMVQEFCNRVKFEFTGDPKRYTTKEMDLEEVCPVLMQYVKGDYKERMEDAEWLIELNFAAVKEFFDTVVGRIIRLIRGQLAKAKAKGVKCQAMFLVGGFSESPYILKRVKEDFGREVKTIAVPSEPIAAVVRGAVYYGLQMDSIQTRVLKSTYGVEIYPEWKSSDPATRKTNDGRIYKFYRLATRGTEVKVDQQFGYTAYPVFPNQTGMKFDIYITSETDATYCDERGMSSFGTLEIDLPDTNLGTNRPVDFTLTFGKMETRATAKNKTNGKSSDRDVTTWLYCNKKTFATYASGTWTENHKINMYQTDETRSGIKILSGDPSFDRMILNSSSFSLGPLKPLIVRTYNQSASLLEGENEDVSEDVSELYPTQITTTYEDEIPPGVSEAFYKLYNDIISKLNPKTFLAFPLAHSSLNDLIYHVRTLQEAALIPEVIERWRLYRLPINVVTTRLLVRRFLEIKALETLFDILADRAKYSQFPSYKDFRRLMSAFSENIGQPEGTQSIEQDMTMLDNVFKTFGLMTYYDLTDFDPHSYAILILASIKIEHEDAWKRADVSTQELMSLLSKNGIGKVEEREDADERSKIERYERNKALRTKVDQMHAKSERTERITACIRAATAMAEAYSRRGEGEKANKLELWKNDLSKSLKN</sequence>
<dbReference type="PANTHER" id="PTHR14187:SF5">
    <property type="entry name" value="HEAT SHOCK 70 KDA PROTEIN 12A"/>
    <property type="match status" value="1"/>
</dbReference>
<gene>
    <name evidence="3" type="ORF">POCULU_LOCUS7229</name>
</gene>
<name>A0A9N9GEA0_9GLOM</name>
<dbReference type="SUPFAM" id="SSF53067">
    <property type="entry name" value="Actin-like ATPase domain"/>
    <property type="match status" value="2"/>
</dbReference>
<dbReference type="OrthoDB" id="2963168at2759"/>
<dbReference type="PANTHER" id="PTHR14187">
    <property type="entry name" value="ALPHA KINASE/ELONGATION FACTOR 2 KINASE"/>
    <property type="match status" value="1"/>
</dbReference>
<dbReference type="InterPro" id="IPR043129">
    <property type="entry name" value="ATPase_NBD"/>
</dbReference>
<keyword evidence="4" id="KW-1185">Reference proteome</keyword>
<dbReference type="GO" id="GO:0005524">
    <property type="term" value="F:ATP binding"/>
    <property type="evidence" value="ECO:0007669"/>
    <property type="project" value="UniProtKB-KW"/>
</dbReference>
<keyword evidence="2" id="KW-0067">ATP-binding</keyword>
<comment type="caution">
    <text evidence="3">The sequence shown here is derived from an EMBL/GenBank/DDBJ whole genome shotgun (WGS) entry which is preliminary data.</text>
</comment>
<protein>
    <submittedName>
        <fullName evidence="3">6741_t:CDS:1</fullName>
    </submittedName>
</protein>
<dbReference type="Gene3D" id="3.90.640.10">
    <property type="entry name" value="Actin, Chain A, domain 4"/>
    <property type="match status" value="1"/>
</dbReference>
<dbReference type="InterPro" id="IPR013126">
    <property type="entry name" value="Hsp_70_fam"/>
</dbReference>
<evidence type="ECO:0000313" key="4">
    <source>
        <dbReference type="Proteomes" id="UP000789572"/>
    </source>
</evidence>
<organism evidence="3 4">
    <name type="scientific">Paraglomus occultum</name>
    <dbReference type="NCBI Taxonomy" id="144539"/>
    <lineage>
        <taxon>Eukaryota</taxon>
        <taxon>Fungi</taxon>
        <taxon>Fungi incertae sedis</taxon>
        <taxon>Mucoromycota</taxon>
        <taxon>Glomeromycotina</taxon>
        <taxon>Glomeromycetes</taxon>
        <taxon>Paraglomerales</taxon>
        <taxon>Paraglomeraceae</taxon>
        <taxon>Paraglomus</taxon>
    </lineage>
</organism>
<evidence type="ECO:0000256" key="1">
    <source>
        <dbReference type="ARBA" id="ARBA00022741"/>
    </source>
</evidence>
<keyword evidence="1" id="KW-0547">Nucleotide-binding</keyword>
<dbReference type="GO" id="GO:0140662">
    <property type="term" value="F:ATP-dependent protein folding chaperone"/>
    <property type="evidence" value="ECO:0007669"/>
    <property type="project" value="InterPro"/>
</dbReference>
<evidence type="ECO:0000313" key="3">
    <source>
        <dbReference type="EMBL" id="CAG8596233.1"/>
    </source>
</evidence>
<dbReference type="Gene3D" id="3.30.420.40">
    <property type="match status" value="2"/>
</dbReference>
<dbReference type="AlphaFoldDB" id="A0A9N9GEA0"/>
<dbReference type="EMBL" id="CAJVPJ010001567">
    <property type="protein sequence ID" value="CAG8596233.1"/>
    <property type="molecule type" value="Genomic_DNA"/>
</dbReference>
<evidence type="ECO:0000256" key="2">
    <source>
        <dbReference type="ARBA" id="ARBA00022840"/>
    </source>
</evidence>
<dbReference type="Pfam" id="PF00012">
    <property type="entry name" value="HSP70"/>
    <property type="match status" value="1"/>
</dbReference>
<reference evidence="3" key="1">
    <citation type="submission" date="2021-06" db="EMBL/GenBank/DDBJ databases">
        <authorList>
            <person name="Kallberg Y."/>
            <person name="Tangrot J."/>
            <person name="Rosling A."/>
        </authorList>
    </citation>
    <scope>NUCLEOTIDE SEQUENCE</scope>
    <source>
        <strain evidence="3">IA702</strain>
    </source>
</reference>
<dbReference type="Proteomes" id="UP000789572">
    <property type="component" value="Unassembled WGS sequence"/>
</dbReference>